<reference evidence="1" key="2">
    <citation type="journal article" date="2007" name="Science">
        <title>Draft genome sequence of the sexually transmitted pathogen Trichomonas vaginalis.</title>
        <authorList>
            <person name="Carlton J.M."/>
            <person name="Hirt R.P."/>
            <person name="Silva J.C."/>
            <person name="Delcher A.L."/>
            <person name="Schatz M."/>
            <person name="Zhao Q."/>
            <person name="Wortman J.R."/>
            <person name="Bidwell S.L."/>
            <person name="Alsmark U.C.M."/>
            <person name="Besteiro S."/>
            <person name="Sicheritz-Ponten T."/>
            <person name="Noel C.J."/>
            <person name="Dacks J.B."/>
            <person name="Foster P.G."/>
            <person name="Simillion C."/>
            <person name="Van de Peer Y."/>
            <person name="Miranda-Saavedra D."/>
            <person name="Barton G.J."/>
            <person name="Westrop G.D."/>
            <person name="Mueller S."/>
            <person name="Dessi D."/>
            <person name="Fiori P.L."/>
            <person name="Ren Q."/>
            <person name="Paulsen I."/>
            <person name="Zhang H."/>
            <person name="Bastida-Corcuera F.D."/>
            <person name="Simoes-Barbosa A."/>
            <person name="Brown M.T."/>
            <person name="Hayes R.D."/>
            <person name="Mukherjee M."/>
            <person name="Okumura C.Y."/>
            <person name="Schneider R."/>
            <person name="Smith A.J."/>
            <person name="Vanacova S."/>
            <person name="Villalvazo M."/>
            <person name="Haas B.J."/>
            <person name="Pertea M."/>
            <person name="Feldblyum T.V."/>
            <person name="Utterback T.R."/>
            <person name="Shu C.L."/>
            <person name="Osoegawa K."/>
            <person name="de Jong P.J."/>
            <person name="Hrdy I."/>
            <person name="Horvathova L."/>
            <person name="Zubacova Z."/>
            <person name="Dolezal P."/>
            <person name="Malik S.B."/>
            <person name="Logsdon J.M. Jr."/>
            <person name="Henze K."/>
            <person name="Gupta A."/>
            <person name="Wang C.C."/>
            <person name="Dunne R.L."/>
            <person name="Upcroft J.A."/>
            <person name="Upcroft P."/>
            <person name="White O."/>
            <person name="Salzberg S.L."/>
            <person name="Tang P."/>
            <person name="Chiu C.-H."/>
            <person name="Lee Y.-S."/>
            <person name="Embley T.M."/>
            <person name="Coombs G.H."/>
            <person name="Mottram J.C."/>
            <person name="Tachezy J."/>
            <person name="Fraser-Liggett C.M."/>
            <person name="Johnson P.J."/>
        </authorList>
    </citation>
    <scope>NUCLEOTIDE SEQUENCE [LARGE SCALE GENOMIC DNA]</scope>
    <source>
        <strain evidence="1">G3</strain>
    </source>
</reference>
<evidence type="ECO:0000313" key="2">
    <source>
        <dbReference type="Proteomes" id="UP000001542"/>
    </source>
</evidence>
<name>A2F757_TRIV3</name>
<dbReference type="VEuPathDB" id="TrichDB:TVAGG3_0258840"/>
<dbReference type="AlphaFoldDB" id="A2F757"/>
<keyword evidence="2" id="KW-1185">Reference proteome</keyword>
<dbReference type="Proteomes" id="UP000001542">
    <property type="component" value="Unassembled WGS sequence"/>
</dbReference>
<gene>
    <name evidence="1" type="ORF">TVAG_113100</name>
</gene>
<dbReference type="InParanoid" id="A2F757"/>
<evidence type="ECO:0000313" key="1">
    <source>
        <dbReference type="EMBL" id="EAX99294.1"/>
    </source>
</evidence>
<dbReference type="VEuPathDB" id="TrichDB:TVAG_113100"/>
<dbReference type="RefSeq" id="XP_001312224.1">
    <property type="nucleotide sequence ID" value="XM_001312223.1"/>
</dbReference>
<proteinExistence type="predicted"/>
<reference evidence="1" key="1">
    <citation type="submission" date="2006-10" db="EMBL/GenBank/DDBJ databases">
        <authorList>
            <person name="Amadeo P."/>
            <person name="Zhao Q."/>
            <person name="Wortman J."/>
            <person name="Fraser-Liggett C."/>
            <person name="Carlton J."/>
        </authorList>
    </citation>
    <scope>NUCLEOTIDE SEQUENCE</scope>
    <source>
        <strain evidence="1">G3</strain>
    </source>
</reference>
<protein>
    <submittedName>
        <fullName evidence="1">Uncharacterized protein</fullName>
    </submittedName>
</protein>
<sequence>MNYKLSSRSTASNISNASNFSRLSDDMRYFLKRPIDSRSDYNPPEMTIKSTSRSTNAHLHQPNKNVITQEWEKRFAKMKFKRFQQQTRVVEPYLLLTATDKASDPLHRLSVEEIADIRSKNQSQMKDVDTSRLPQLRKIGAPLRGNTIRRNMFFC</sequence>
<accession>A2F757</accession>
<dbReference type="EMBL" id="DS113643">
    <property type="protein sequence ID" value="EAX99294.1"/>
    <property type="molecule type" value="Genomic_DNA"/>
</dbReference>
<organism evidence="1 2">
    <name type="scientific">Trichomonas vaginalis (strain ATCC PRA-98 / G3)</name>
    <dbReference type="NCBI Taxonomy" id="412133"/>
    <lineage>
        <taxon>Eukaryota</taxon>
        <taxon>Metamonada</taxon>
        <taxon>Parabasalia</taxon>
        <taxon>Trichomonadida</taxon>
        <taxon>Trichomonadidae</taxon>
        <taxon>Trichomonas</taxon>
    </lineage>
</organism>
<dbReference type="KEGG" id="tva:4757100"/>